<dbReference type="InterPro" id="IPR001611">
    <property type="entry name" value="Leu-rich_rpt"/>
</dbReference>
<dbReference type="PANTHER" id="PTHR45712">
    <property type="entry name" value="AGAP008170-PA"/>
    <property type="match status" value="1"/>
</dbReference>
<dbReference type="InterPro" id="IPR003591">
    <property type="entry name" value="Leu-rich_rpt_typical-subtyp"/>
</dbReference>
<accession>A0A8S9ZAQ0</accession>
<organism evidence="3 4">
    <name type="scientific">Meloidogyne graminicola</name>
    <dbReference type="NCBI Taxonomy" id="189291"/>
    <lineage>
        <taxon>Eukaryota</taxon>
        <taxon>Metazoa</taxon>
        <taxon>Ecdysozoa</taxon>
        <taxon>Nematoda</taxon>
        <taxon>Chromadorea</taxon>
        <taxon>Rhabditida</taxon>
        <taxon>Tylenchina</taxon>
        <taxon>Tylenchomorpha</taxon>
        <taxon>Tylenchoidea</taxon>
        <taxon>Meloidogynidae</taxon>
        <taxon>Meloidogyninae</taxon>
        <taxon>Meloidogyne</taxon>
    </lineage>
</organism>
<name>A0A8S9ZAQ0_9BILA</name>
<evidence type="ECO:0000313" key="4">
    <source>
        <dbReference type="Proteomes" id="UP000605970"/>
    </source>
</evidence>
<gene>
    <name evidence="3" type="ORF">Mgra_00009827</name>
</gene>
<dbReference type="Gene3D" id="3.80.10.10">
    <property type="entry name" value="Ribonuclease Inhibitor"/>
    <property type="match status" value="6"/>
</dbReference>
<keyword evidence="2" id="KW-0677">Repeat</keyword>
<dbReference type="SMART" id="SM00364">
    <property type="entry name" value="LRR_BAC"/>
    <property type="match status" value="5"/>
</dbReference>
<feature type="non-terminal residue" evidence="3">
    <location>
        <position position="785"/>
    </location>
</feature>
<dbReference type="OrthoDB" id="2015831at2759"/>
<sequence length="785" mass="89598">CIPDNLEIKLIISCRWPFIKSGIFNFFPKNATKSLFIYCNGEEYIENNLLNFDGTFNGFNELKELKIINCYSNKLSNGLFDGLPKLRSLSIIGSKSLKRIDEELFFRLTKLESLILVNNGLIEFPYEGICYLQKLQVLNLSQNLLNSLGILSDHPCQLINLIVLNIAQNNIQLIKQQNLRPFSALRQLNLFNNKLIEIELNSFQSIPLLQHLDLSFNKLIKLPNSLPEGLLHLDISFNKFKLLPEAIIELPGLVRLNLSGNSFKDEEINKIPLQSSGMEQLDISWNLIKYIPINLFSQSTDSLLTLKLAGNLIEKLYPGQMGNFSSLQELDLSSNKLFNISIKSFEGLNKLLILQLFNNSIQKIDDEAFQELGYSLTYLNISQNSLTELPVAIGRLSRVKKVDLSNNKISKVYKFVLNKMLHLTRIDLSHNLLKSIDNYVFVECEHLIELNLNSNNIQTINSNAFNKCPKLRKIDLSGNLLNNLGTALNNLNELKSLNLSENIFEELNWSTYPNNLIELFINNNKIKRIITIKSSEFNERKLKKLNLHSNRITYFTAELIPINLEELNLSENLLSYIDKNSTQGMSQLKMLDLSLNKLQIIPKELFEITVIVNSPFGQMLISENPLTCNCEMEWLLTARNREGNGGVKDINEVKCLLPLTGQIKYLKEIKFSDFLCPYNLICEPNCPCCQLSSCDCKSICPKACDCFRNLNFTKNIIKCNGKKNNELDLQELPMQSTNILLTNLNITILKKSEFFGMGKLEELHINSSNIQIIEPSAFNTINNLK</sequence>
<reference evidence="3" key="1">
    <citation type="journal article" date="2020" name="Ecol. Evol.">
        <title>Genome structure and content of the rice root-knot nematode (Meloidogyne graminicola).</title>
        <authorList>
            <person name="Phan N.T."/>
            <person name="Danchin E.G.J."/>
            <person name="Klopp C."/>
            <person name="Perfus-Barbeoch L."/>
            <person name="Kozlowski D.K."/>
            <person name="Koutsovoulos G.D."/>
            <person name="Lopez-Roques C."/>
            <person name="Bouchez O."/>
            <person name="Zahm M."/>
            <person name="Besnard G."/>
            <person name="Bellafiore S."/>
        </authorList>
    </citation>
    <scope>NUCLEOTIDE SEQUENCE</scope>
    <source>
        <strain evidence="3">VN-18</strain>
    </source>
</reference>
<dbReference type="Proteomes" id="UP000605970">
    <property type="component" value="Unassembled WGS sequence"/>
</dbReference>
<proteinExistence type="predicted"/>
<comment type="caution">
    <text evidence="3">The sequence shown here is derived from an EMBL/GenBank/DDBJ whole genome shotgun (WGS) entry which is preliminary data.</text>
</comment>
<keyword evidence="1" id="KW-0433">Leucine-rich repeat</keyword>
<dbReference type="InterPro" id="IPR050333">
    <property type="entry name" value="SLRP"/>
</dbReference>
<dbReference type="PANTHER" id="PTHR45712:SF22">
    <property type="entry name" value="INSULIN-LIKE GROWTH FACTOR-BINDING PROTEIN COMPLEX ACID LABILE SUBUNIT"/>
    <property type="match status" value="1"/>
</dbReference>
<dbReference type="PROSITE" id="PS51450">
    <property type="entry name" value="LRR"/>
    <property type="match status" value="6"/>
</dbReference>
<evidence type="ECO:0000256" key="1">
    <source>
        <dbReference type="ARBA" id="ARBA00022614"/>
    </source>
</evidence>
<dbReference type="SMART" id="SM00365">
    <property type="entry name" value="LRR_SD22"/>
    <property type="match status" value="7"/>
</dbReference>
<evidence type="ECO:0000313" key="3">
    <source>
        <dbReference type="EMBL" id="KAF7626002.1"/>
    </source>
</evidence>
<dbReference type="EMBL" id="JABEBT010000187">
    <property type="protein sequence ID" value="KAF7626002.1"/>
    <property type="molecule type" value="Genomic_DNA"/>
</dbReference>
<evidence type="ECO:0000256" key="2">
    <source>
        <dbReference type="ARBA" id="ARBA00022737"/>
    </source>
</evidence>
<dbReference type="Pfam" id="PF13855">
    <property type="entry name" value="LRR_8"/>
    <property type="match status" value="4"/>
</dbReference>
<dbReference type="SUPFAM" id="SSF52058">
    <property type="entry name" value="L domain-like"/>
    <property type="match status" value="2"/>
</dbReference>
<keyword evidence="4" id="KW-1185">Reference proteome</keyword>
<protein>
    <submittedName>
        <fullName evidence="3">TIR domain-containing protein</fullName>
    </submittedName>
</protein>
<dbReference type="InterPro" id="IPR032675">
    <property type="entry name" value="LRR_dom_sf"/>
</dbReference>
<dbReference type="SMART" id="SM00369">
    <property type="entry name" value="LRR_TYP"/>
    <property type="match status" value="15"/>
</dbReference>
<dbReference type="AlphaFoldDB" id="A0A8S9ZAQ0"/>